<proteinExistence type="predicted"/>
<name>A0A1X0P1Z7_9TRYP</name>
<dbReference type="EMBL" id="NBCO01000007">
    <property type="protein sequence ID" value="ORC90964.1"/>
    <property type="molecule type" value="Genomic_DNA"/>
</dbReference>
<dbReference type="Pfam" id="PF00612">
    <property type="entry name" value="IQ"/>
    <property type="match status" value="1"/>
</dbReference>
<evidence type="ECO:0000313" key="2">
    <source>
        <dbReference type="EMBL" id="ORC90964.1"/>
    </source>
</evidence>
<sequence length="1544" mass="174222">MLSNELTDITPSPSQGIPVIPKRRSLDTGCNDSSGKVISAGSKIRRILSASSVEMNGIERKGRNHSAVEMKDKKKSLSSCAMPFSTPASATSLLRLVLEVLQRVPGEQNGITTVPPRPPNGSPKHNGRHRRVYSSISYEEPKAKVLSKEDRYSGIGNTIQTRSGLSTTGVVFPSTNKVYPYNFISQGENVENTCSPLNHVSVMPHTQLSGSLGEKVSNSRVVSLSSSVICTPPAAAAAAASDVKVPKEVLKESLPQGICEEPLIGLLLDACTDENGTIALADVLSFLASKEDNTEDSVHLKNKLSMTDSEATLKAYFRVFILIGARQYPVDDKMRIITVVPSSQGTLRKKRRTVVDETEKERTENTSINADSPWLLLAEQLFQYLSSFPRNLLYHTGPLGEERTAPKEWGDRWDSWSTSPSALQQLPILQVWPLIMFPRFVVLMTRWGRRPMDVLREVQMSSAYSQNGSILSLAATTTGGSLFTDESHGCSVSSHHPYYEEDGDIMGKQRSSGDSSNDSNNEKNDVVVNSDTTRVRIRGNTRESVHRINYILNTWENEFMHDTVRVRSAHSHYSSENSSLRSQYWSKTTLVQPPSKKKKIKRYRDGKTEKQPLVGVRAWYEEFSPYAGSTLRTSTYPFIMTDTNNNTEMREKRWSGVNGRVNHHYRKKEKNCFFATRLHSAVKSGQQIGKDSEGNSHLNVGSSESSRVSFHIRPNSRLSLFSSTQVFPSTTELSDLACDVLKRAHGQRHLVQVKTPENQKQQEEQQEQQKKQEGKEERKQRYHHHHNSNQETSLRSEVSSLVSSLPINKAVSACLRESEESDCVKPPNEIPTSNIMVEITKETMQETLPHSLEESKKDDNPTLYSKDSIKSLKKKEEDIPFTLTQDTLTSPSNLDMAICLQRNNSEVPSELCLSRDSSTLCPSTTMEAAVRNNNNIHYHHQEEQEEEEELKAPMDDVNRYNIPLSMKENEDNCNNGPLVGIRRVAAEILYQRLMGFKARRDLGRQRALRKSKSLISMVSVEPPPLPNYTREESISTTTMGTSNSETATFRELTWTLLEQMNRCDQCTHSTVKKHRRKGYLNIILLLQRLGRAYISRKIFINMNSMEEKMKPPATTEEGSPIYTQMDEPSLLKENTFLKNSPVSFPTDITPIDIPFATTTSTTTTTTPTNSAYRQRSSGVTFLAYGENIHREIKNESRESSAETPIKCRDTPPDFWHGRITRQVDYQKQLQLQSQEQQEQKKEEHTPKTTEHLITKRTKTPVGSPLGKKSGFNTAQVEVSTVQEKNETSSPNTRFLLALDVEGTREVQLSNSISPSEMLLTNTEGDESNLVDTLSGAQYSGSNFSLAQSCCFSICSTHSVHSVSPGTPVLNDLDDTFLFEKDEEKEEDDLKTFDDSLSCSSEELQNEKTVNATMDYVVPTVLTDQPAMGESEASLLIQRVGRGFADRRQLHFSLLVNVSSFEICIIHRAVAGYYQRKQLGYRYHAAVEAEKELQWFHYRNRSAVQIQRMIRGFLARQRTKKLQRKLWVRIELHVAREQHEIYEEF</sequence>
<dbReference type="InterPro" id="IPR000048">
    <property type="entry name" value="IQ_motif_EF-hand-BS"/>
</dbReference>
<dbReference type="PROSITE" id="PS50096">
    <property type="entry name" value="IQ"/>
    <property type="match status" value="1"/>
</dbReference>
<feature type="region of interest" description="Disordered" evidence="1">
    <location>
        <begin position="493"/>
        <end position="530"/>
    </location>
</feature>
<organism evidence="2 3">
    <name type="scientific">Trypanosoma theileri</name>
    <dbReference type="NCBI Taxonomy" id="67003"/>
    <lineage>
        <taxon>Eukaryota</taxon>
        <taxon>Discoba</taxon>
        <taxon>Euglenozoa</taxon>
        <taxon>Kinetoplastea</taxon>
        <taxon>Metakinetoplastina</taxon>
        <taxon>Trypanosomatida</taxon>
        <taxon>Trypanosomatidae</taxon>
        <taxon>Trypanosoma</taxon>
    </lineage>
</organism>
<feature type="region of interest" description="Disordered" evidence="1">
    <location>
        <begin position="752"/>
        <end position="797"/>
    </location>
</feature>
<evidence type="ECO:0000313" key="3">
    <source>
        <dbReference type="Proteomes" id="UP000192257"/>
    </source>
</evidence>
<accession>A0A1X0P1Z7</accession>
<feature type="compositionally biased region" description="Basic and acidic residues" evidence="1">
    <location>
        <begin position="1237"/>
        <end position="1253"/>
    </location>
</feature>
<dbReference type="Proteomes" id="UP000192257">
    <property type="component" value="Unassembled WGS sequence"/>
</dbReference>
<feature type="region of interest" description="Disordered" evidence="1">
    <location>
        <begin position="108"/>
        <end position="129"/>
    </location>
</feature>
<feature type="region of interest" description="Disordered" evidence="1">
    <location>
        <begin position="1194"/>
        <end position="1214"/>
    </location>
</feature>
<dbReference type="GeneID" id="39983614"/>
<gene>
    <name evidence="2" type="ORF">TM35_000073880</name>
</gene>
<keyword evidence="3" id="KW-1185">Reference proteome</keyword>
<protein>
    <submittedName>
        <fullName evidence="2">Proteophosphoglycan ppg4</fullName>
    </submittedName>
</protein>
<dbReference type="VEuPathDB" id="TriTrypDB:TM35_000073880"/>
<dbReference type="OrthoDB" id="252770at2759"/>
<feature type="region of interest" description="Disordered" evidence="1">
    <location>
        <begin position="684"/>
        <end position="707"/>
    </location>
</feature>
<dbReference type="SMART" id="SM00015">
    <property type="entry name" value="IQ"/>
    <property type="match status" value="2"/>
</dbReference>
<feature type="region of interest" description="Disordered" evidence="1">
    <location>
        <begin position="1229"/>
        <end position="1253"/>
    </location>
</feature>
<comment type="caution">
    <text evidence="2">The sequence shown here is derived from an EMBL/GenBank/DDBJ whole genome shotgun (WGS) entry which is preliminary data.</text>
</comment>
<feature type="compositionally biased region" description="Basic and acidic residues" evidence="1">
    <location>
        <begin position="760"/>
        <end position="779"/>
    </location>
</feature>
<reference evidence="2 3" key="1">
    <citation type="submission" date="2017-03" db="EMBL/GenBank/DDBJ databases">
        <title>An alternative strategy for trypanosome survival in the mammalian bloodstream revealed through genome and transcriptome analysis of the ubiquitous bovine parasite Trypanosoma (Megatrypanum) theileri.</title>
        <authorList>
            <person name="Kelly S."/>
            <person name="Ivens A."/>
            <person name="Mott A."/>
            <person name="O'Neill E."/>
            <person name="Emms D."/>
            <person name="Macleod O."/>
            <person name="Voorheis P."/>
            <person name="Matthews J."/>
            <person name="Matthews K."/>
            <person name="Carrington M."/>
        </authorList>
    </citation>
    <scope>NUCLEOTIDE SEQUENCE [LARGE SCALE GENOMIC DNA]</scope>
    <source>
        <strain evidence="2">Edinburgh</strain>
    </source>
</reference>
<evidence type="ECO:0000256" key="1">
    <source>
        <dbReference type="SAM" id="MobiDB-lite"/>
    </source>
</evidence>
<feature type="compositionally biased region" description="Basic and acidic residues" evidence="1">
    <location>
        <begin position="1194"/>
        <end position="1211"/>
    </location>
</feature>
<dbReference type="RefSeq" id="XP_028885030.1">
    <property type="nucleotide sequence ID" value="XM_029023834.1"/>
</dbReference>
<dbReference type="CDD" id="cd23767">
    <property type="entry name" value="IQCD"/>
    <property type="match status" value="1"/>
</dbReference>